<evidence type="ECO:0000256" key="4">
    <source>
        <dbReference type="ARBA" id="ARBA00022989"/>
    </source>
</evidence>
<feature type="compositionally biased region" description="Low complexity" evidence="6">
    <location>
        <begin position="429"/>
        <end position="439"/>
    </location>
</feature>
<dbReference type="EMBL" id="JAAAIP010000141">
    <property type="protein sequence ID" value="KAG0324663.1"/>
    <property type="molecule type" value="Genomic_DNA"/>
</dbReference>
<dbReference type="PANTHER" id="PTHR17920">
    <property type="entry name" value="TRANSMEMBRANE AND COILED-COIL DOMAIN-CONTAINING PROTEIN 4 TMCO4"/>
    <property type="match status" value="1"/>
</dbReference>
<feature type="region of interest" description="Disordered" evidence="6">
    <location>
        <begin position="132"/>
        <end position="192"/>
    </location>
</feature>
<dbReference type="OrthoDB" id="277931at2759"/>
<feature type="transmembrane region" description="Helical" evidence="7">
    <location>
        <begin position="490"/>
        <end position="514"/>
    </location>
</feature>
<organism evidence="8 9">
    <name type="scientific">Dissophora globulifera</name>
    <dbReference type="NCBI Taxonomy" id="979702"/>
    <lineage>
        <taxon>Eukaryota</taxon>
        <taxon>Fungi</taxon>
        <taxon>Fungi incertae sedis</taxon>
        <taxon>Mucoromycota</taxon>
        <taxon>Mortierellomycotina</taxon>
        <taxon>Mortierellomycetes</taxon>
        <taxon>Mortierellales</taxon>
        <taxon>Mortierellaceae</taxon>
        <taxon>Dissophora</taxon>
    </lineage>
</organism>
<feature type="region of interest" description="Disordered" evidence="6">
    <location>
        <begin position="407"/>
        <end position="439"/>
    </location>
</feature>
<dbReference type="AlphaFoldDB" id="A0A9P6RNN6"/>
<keyword evidence="3 7" id="KW-0812">Transmembrane</keyword>
<evidence type="ECO:0000256" key="3">
    <source>
        <dbReference type="ARBA" id="ARBA00022692"/>
    </source>
</evidence>
<feature type="compositionally biased region" description="Low complexity" evidence="6">
    <location>
        <begin position="407"/>
        <end position="421"/>
    </location>
</feature>
<sequence length="789" mass="85511">MNTTQFSPALRQDSELSAASADAADNGFDEHATICAIETYAEHWTEAQAFSVAALAACAITSLESTGIDTLPWKHTFLRSLFRQLGIASRQEQEMLLLLQENGSYQDCNLQVLAKPLLPGIYHQHGSINSRTYSHESSRVSSPISPSPSSPSKARRRPPQQRSYGQPIPSTPSSPGFGSFLGQDDQEQEQEQDIRSEIINDLLYIGLGFEPSTRTRKQVPIQELSNDLAGLNIDIPPSYTEIDDIYPIAATDSKQEYYRAADYHTPSRSGLSPPVELQPSPQLPPRTPSDTSHNSMSSTGSQASSPLPSQKARKGRVEPLEYDSRARAVIFAMCNYLLLSNESFMMVEKQIAQHLYFFQQELIDDERAELKRQKQLKEEQDRLRQEQLQGKGPGAKVGAFFNNLMSNSSGDSSSSSSSNNSIPFNQHGAAMQTQAQSSMQELEKKKKTWKYLATGLSVAAGATVIGLTGGLAAPLVAVGAGLLLGSGAAVLGTTAGIAVMASLFGLAGGGLAGFKMHRRTKDLKELSFIPLVKDPTLPQIPSLHLVIAISGYLFDESEVTDAWQGATEHALNGNDVFHLTFEPAELVALGNAFKVFVATEAVRMISTQVIQQTVFAALASALVLPFGLMRAGDLIDNPWVVAMDRARKSGLVLADILAGRVQGNRPTTLIGYSTGAVVIWECLLELAKRKEHGLVNSVVLLGAPIKTDMADKWKAASSVVSHRFVNGYSKKDVVLGSIFRLHSLGLDVAGLQPVLAEPRIENVDLSDIVGGHLEYRENLNMVISLLGVL</sequence>
<dbReference type="Pfam" id="PF05277">
    <property type="entry name" value="DUF726"/>
    <property type="match status" value="1"/>
</dbReference>
<evidence type="ECO:0008006" key="10">
    <source>
        <dbReference type="Google" id="ProtNLM"/>
    </source>
</evidence>
<accession>A0A9P6RNN6</accession>
<evidence type="ECO:0000256" key="6">
    <source>
        <dbReference type="SAM" id="MobiDB-lite"/>
    </source>
</evidence>
<protein>
    <recommendedName>
        <fullName evidence="10">DUF726-domain-containing protein</fullName>
    </recommendedName>
</protein>
<feature type="compositionally biased region" description="Polar residues" evidence="6">
    <location>
        <begin position="288"/>
        <end position="308"/>
    </location>
</feature>
<dbReference type="Proteomes" id="UP000738325">
    <property type="component" value="Unassembled WGS sequence"/>
</dbReference>
<feature type="transmembrane region" description="Helical" evidence="7">
    <location>
        <begin position="451"/>
        <end position="484"/>
    </location>
</feature>
<evidence type="ECO:0000256" key="7">
    <source>
        <dbReference type="SAM" id="Phobius"/>
    </source>
</evidence>
<feature type="compositionally biased region" description="Low complexity" evidence="6">
    <location>
        <begin position="160"/>
        <end position="180"/>
    </location>
</feature>
<dbReference type="PANTHER" id="PTHR17920:SF23">
    <property type="entry name" value="DUF726-DOMAIN-CONTAINING PROTEIN"/>
    <property type="match status" value="1"/>
</dbReference>
<feature type="region of interest" description="Disordered" evidence="6">
    <location>
        <begin position="263"/>
        <end position="318"/>
    </location>
</feature>
<keyword evidence="5 7" id="KW-0472">Membrane</keyword>
<comment type="similarity">
    <text evidence="2">Belongs to the TMCO4 family.</text>
</comment>
<evidence type="ECO:0000313" key="9">
    <source>
        <dbReference type="Proteomes" id="UP000738325"/>
    </source>
</evidence>
<comment type="caution">
    <text evidence="8">The sequence shown here is derived from an EMBL/GenBank/DDBJ whole genome shotgun (WGS) entry which is preliminary data.</text>
</comment>
<reference evidence="8" key="1">
    <citation type="journal article" date="2020" name="Fungal Divers.">
        <title>Resolving the Mortierellaceae phylogeny through synthesis of multi-gene phylogenetics and phylogenomics.</title>
        <authorList>
            <person name="Vandepol N."/>
            <person name="Liber J."/>
            <person name="Desiro A."/>
            <person name="Na H."/>
            <person name="Kennedy M."/>
            <person name="Barry K."/>
            <person name="Grigoriev I.V."/>
            <person name="Miller A.N."/>
            <person name="O'Donnell K."/>
            <person name="Stajich J.E."/>
            <person name="Bonito G."/>
        </authorList>
    </citation>
    <scope>NUCLEOTIDE SEQUENCE</scope>
    <source>
        <strain evidence="8">REB-010B</strain>
    </source>
</reference>
<evidence type="ECO:0000256" key="2">
    <source>
        <dbReference type="ARBA" id="ARBA00009824"/>
    </source>
</evidence>
<name>A0A9P6RNN6_9FUNG</name>
<evidence type="ECO:0000256" key="5">
    <source>
        <dbReference type="ARBA" id="ARBA00023136"/>
    </source>
</evidence>
<keyword evidence="4 7" id="KW-1133">Transmembrane helix</keyword>
<proteinExistence type="inferred from homology"/>
<keyword evidence="9" id="KW-1185">Reference proteome</keyword>
<dbReference type="InterPro" id="IPR007941">
    <property type="entry name" value="DUF726"/>
</dbReference>
<evidence type="ECO:0000256" key="1">
    <source>
        <dbReference type="ARBA" id="ARBA00004141"/>
    </source>
</evidence>
<dbReference type="SUPFAM" id="SSF53474">
    <property type="entry name" value="alpha/beta-Hydrolases"/>
    <property type="match status" value="1"/>
</dbReference>
<dbReference type="GO" id="GO:0016020">
    <property type="term" value="C:membrane"/>
    <property type="evidence" value="ECO:0007669"/>
    <property type="project" value="UniProtKB-SubCell"/>
</dbReference>
<evidence type="ECO:0000313" key="8">
    <source>
        <dbReference type="EMBL" id="KAG0324663.1"/>
    </source>
</evidence>
<comment type="subcellular location">
    <subcellularLocation>
        <location evidence="1">Membrane</location>
        <topology evidence="1">Multi-pass membrane protein</topology>
    </subcellularLocation>
</comment>
<gene>
    <name evidence="8" type="ORF">BGZ99_001600</name>
</gene>
<dbReference type="InterPro" id="IPR029058">
    <property type="entry name" value="AB_hydrolase_fold"/>
</dbReference>